<accession>A0ABS6JXP1</accession>
<dbReference type="InterPro" id="IPR011646">
    <property type="entry name" value="KAP_P-loop"/>
</dbReference>
<evidence type="ECO:0000256" key="1">
    <source>
        <dbReference type="SAM" id="Coils"/>
    </source>
</evidence>
<dbReference type="InterPro" id="IPR052754">
    <property type="entry name" value="NTPase_KAP_P-loop"/>
</dbReference>
<feature type="coiled-coil region" evidence="1">
    <location>
        <begin position="863"/>
        <end position="890"/>
    </location>
</feature>
<dbReference type="Pfam" id="PF07693">
    <property type="entry name" value="KAP_NTPase"/>
    <property type="match status" value="1"/>
</dbReference>
<organism evidence="4 5">
    <name type="scientific">Evansella alkalicola</name>
    <dbReference type="NCBI Taxonomy" id="745819"/>
    <lineage>
        <taxon>Bacteria</taxon>
        <taxon>Bacillati</taxon>
        <taxon>Bacillota</taxon>
        <taxon>Bacilli</taxon>
        <taxon>Bacillales</taxon>
        <taxon>Bacillaceae</taxon>
        <taxon>Evansella</taxon>
    </lineage>
</organism>
<dbReference type="PANTHER" id="PTHR22674">
    <property type="entry name" value="NTPASE, KAP FAMILY P-LOOP DOMAIN-CONTAINING 1"/>
    <property type="match status" value="1"/>
</dbReference>
<dbReference type="InterPro" id="IPR027417">
    <property type="entry name" value="P-loop_NTPase"/>
</dbReference>
<protein>
    <submittedName>
        <fullName evidence="4">KAP family NTPase</fullName>
    </submittedName>
</protein>
<evidence type="ECO:0000259" key="3">
    <source>
        <dbReference type="Pfam" id="PF07693"/>
    </source>
</evidence>
<keyword evidence="2" id="KW-1133">Transmembrane helix</keyword>
<name>A0ABS6JXP1_9BACI</name>
<comment type="caution">
    <text evidence="4">The sequence shown here is derived from an EMBL/GenBank/DDBJ whole genome shotgun (WGS) entry which is preliminary data.</text>
</comment>
<dbReference type="EMBL" id="JAHQCR010000070">
    <property type="protein sequence ID" value="MBU9723160.1"/>
    <property type="molecule type" value="Genomic_DNA"/>
</dbReference>
<keyword evidence="5" id="KW-1185">Reference proteome</keyword>
<feature type="domain" description="KAP NTPase" evidence="3">
    <location>
        <begin position="179"/>
        <end position="451"/>
    </location>
</feature>
<proteinExistence type="predicted"/>
<evidence type="ECO:0000313" key="4">
    <source>
        <dbReference type="EMBL" id="MBU9723160.1"/>
    </source>
</evidence>
<feature type="transmembrane region" description="Helical" evidence="2">
    <location>
        <begin position="56"/>
        <end position="81"/>
    </location>
</feature>
<dbReference type="Gene3D" id="3.40.50.300">
    <property type="entry name" value="P-loop containing nucleotide triphosphate hydrolases"/>
    <property type="match status" value="1"/>
</dbReference>
<keyword evidence="2" id="KW-0472">Membrane</keyword>
<dbReference type="SUPFAM" id="SSF52540">
    <property type="entry name" value="P-loop containing nucleoside triphosphate hydrolases"/>
    <property type="match status" value="1"/>
</dbReference>
<dbReference type="RefSeq" id="WP_088076828.1">
    <property type="nucleotide sequence ID" value="NZ_JAHQCR010000070.1"/>
</dbReference>
<dbReference type="PANTHER" id="PTHR22674:SF6">
    <property type="entry name" value="NTPASE KAP FAMILY P-LOOP DOMAIN-CONTAINING PROTEIN 1"/>
    <property type="match status" value="1"/>
</dbReference>
<keyword evidence="1" id="KW-0175">Coiled coil</keyword>
<dbReference type="Proteomes" id="UP000790580">
    <property type="component" value="Unassembled WGS sequence"/>
</dbReference>
<evidence type="ECO:0000313" key="5">
    <source>
        <dbReference type="Proteomes" id="UP000790580"/>
    </source>
</evidence>
<reference evidence="4 5" key="1">
    <citation type="submission" date="2021-06" db="EMBL/GenBank/DDBJ databases">
        <title>Bacillus sp. RD4P76, an endophyte from a halophyte.</title>
        <authorList>
            <person name="Sun J.-Q."/>
        </authorList>
    </citation>
    <scope>NUCLEOTIDE SEQUENCE [LARGE SCALE GENOMIC DNA]</scope>
    <source>
        <strain evidence="4 5">JCM 17098</strain>
    </source>
</reference>
<sequence length="890" mass="104948">MKTKKNVPSKESLLSVLLKMISSIFTIILINILMILTRKKFHDINLFTFKSDNVEFAFYILIIILIFLFSLVVVISTLNAITSRVKPFVLFSDYIILIATSSIIMNYWLIDGNHNFWNGKIMSNLFDIVMIFSFLVFIYFVGGILIRCFRKDSEENGENEQYFNSDLPIETEEDDILNRKPFADKISHVIGNQQNDSVTIGIFGEWGAGKSSVINLIKGSSNENIMFVDFKPWYFGKTNHDIIYHFFDHFLNKLKTERGYNPHLAYVIKKYANKLSSISLGDGSIVDNFKKILDLSIPNNTATLKELKDDINKILRKFPKRIVVYIDDIDRLEGSEIRMIFKLVRLIADFPKVTYIIALDEAVVKKSLSSVYFDKGNDYEAAKKYIQKFIQVPIYLPKIDPKTLHELCWKYLKNILEHNRVSENFDERLISVLINLKFSPRNIVTYMNLIKFYLPILRDEVNSRDLMYLLVLKVSSPELYHLIYERKRILLDESYSEGIASFKEMENINDYKEILEILFPYSPKIFQEQLSRYSDTQRTKWTSEKRICSDKFFEQYYMYGTPKKFISQNELSELIAIFNNNPIKESKRKYLYYVDMYTIHEVNNKLEHRLREIESKVFLIKLLFDVFNERYNIEDDREYTNSIMSLAKLIAREIYSNMSYNITYKDFPNIIFVLGIYKYLGPLLNEASENQLKQAVIDGYRDNTAKVFSKSYKKFDAKLIWDNCILFLETDEIKSFVGNWLKDDKDDAILEEFLSFSFYHKSLLKDLDLLIMKFISISRYFNADYLKDIFKRKGPKGTQDIKFNLSDNAVESVQLFLLAKNILYKYIYNQLKEIYELNQGEYNTITLKSYINEGIRLISEYGSKKEKEEIIALEKLIQDYNKIIIELQQK</sequence>
<feature type="transmembrane region" description="Helical" evidence="2">
    <location>
        <begin position="12"/>
        <end position="36"/>
    </location>
</feature>
<gene>
    <name evidence="4" type="ORF">KS407_17210</name>
</gene>
<feature type="transmembrane region" description="Helical" evidence="2">
    <location>
        <begin position="88"/>
        <end position="109"/>
    </location>
</feature>
<feature type="transmembrane region" description="Helical" evidence="2">
    <location>
        <begin position="121"/>
        <end position="146"/>
    </location>
</feature>
<evidence type="ECO:0000256" key="2">
    <source>
        <dbReference type="SAM" id="Phobius"/>
    </source>
</evidence>
<keyword evidence="2" id="KW-0812">Transmembrane</keyword>